<evidence type="ECO:0000313" key="8">
    <source>
        <dbReference type="Proteomes" id="UP000229112"/>
    </source>
</evidence>
<dbReference type="InterPro" id="IPR008255">
    <property type="entry name" value="Pyr_nucl-diS_OxRdtase_2_AS"/>
</dbReference>
<gene>
    <name evidence="7" type="ORF">COU06_01890</name>
</gene>
<reference evidence="8" key="1">
    <citation type="submission" date="2017-09" db="EMBL/GenBank/DDBJ databases">
        <title>Depth-based differentiation of microbial function through sediment-hosted aquifers and enrichment of novel symbionts in the deep terrestrial subsurface.</title>
        <authorList>
            <person name="Probst A.J."/>
            <person name="Ladd B."/>
            <person name="Jarett J.K."/>
            <person name="Geller-Mcgrath D.E."/>
            <person name="Sieber C.M.K."/>
            <person name="Emerson J.B."/>
            <person name="Anantharaman K."/>
            <person name="Thomas B.C."/>
            <person name="Malmstrom R."/>
            <person name="Stieglmeier M."/>
            <person name="Klingl A."/>
            <person name="Woyke T."/>
            <person name="Ryan C.M."/>
            <person name="Banfield J.F."/>
        </authorList>
    </citation>
    <scope>NUCLEOTIDE SEQUENCE [LARGE SCALE GENOMIC DNA]</scope>
</reference>
<name>A0A2M6WJW8_9BACT</name>
<dbReference type="InterPro" id="IPR036188">
    <property type="entry name" value="FAD/NAD-bd_sf"/>
</dbReference>
<dbReference type="PRINTS" id="PR00469">
    <property type="entry name" value="PNDRDTASEII"/>
</dbReference>
<feature type="non-terminal residue" evidence="7">
    <location>
        <position position="1"/>
    </location>
</feature>
<dbReference type="Proteomes" id="UP000229112">
    <property type="component" value="Unassembled WGS sequence"/>
</dbReference>
<accession>A0A2M6WJW8</accession>
<keyword evidence="1" id="KW-0285">Flavoprotein</keyword>
<dbReference type="InterPro" id="IPR050097">
    <property type="entry name" value="Ferredoxin-NADP_redctase_2"/>
</dbReference>
<proteinExistence type="predicted"/>
<comment type="caution">
    <text evidence="7">The sequence shown here is derived from an EMBL/GenBank/DDBJ whole genome shotgun (WGS) entry which is preliminary data.</text>
</comment>
<evidence type="ECO:0000256" key="5">
    <source>
        <dbReference type="ARBA" id="ARBA00023284"/>
    </source>
</evidence>
<evidence type="ECO:0000259" key="6">
    <source>
        <dbReference type="Pfam" id="PF07992"/>
    </source>
</evidence>
<organism evidence="7 8">
    <name type="scientific">Candidatus Harrisonbacteria bacterium CG10_big_fil_rev_8_21_14_0_10_38_8</name>
    <dbReference type="NCBI Taxonomy" id="1974582"/>
    <lineage>
        <taxon>Bacteria</taxon>
        <taxon>Candidatus Harrisoniibacteriota</taxon>
    </lineage>
</organism>
<evidence type="ECO:0000256" key="3">
    <source>
        <dbReference type="ARBA" id="ARBA00023002"/>
    </source>
</evidence>
<evidence type="ECO:0000256" key="2">
    <source>
        <dbReference type="ARBA" id="ARBA00022827"/>
    </source>
</evidence>
<dbReference type="Gene3D" id="3.50.50.60">
    <property type="entry name" value="FAD/NAD(P)-binding domain"/>
    <property type="match status" value="2"/>
</dbReference>
<keyword evidence="4" id="KW-1015">Disulfide bond</keyword>
<dbReference type="PANTHER" id="PTHR48105">
    <property type="entry name" value="THIOREDOXIN REDUCTASE 1-RELATED-RELATED"/>
    <property type="match status" value="1"/>
</dbReference>
<sequence length="292" mass="31797">KTLLITETFGGQSIVSDDIQNWIGSRSISGIELAKNFEEHIRAQETVEVISGDLVEKIDKQGELPAGHLEVTTKQGKSYQTKTIFLATGSRRRRLGIPGEDKLDGKGVVFCSTCDAPIFKNKDVVVVGGGNAGLEAVVDLIPYANSIKLLIRSTELKGDAITQEKIKNHPKVEVVFEAVTKEITGETFVDGVKYLDLKTNEEKTLPVQGVFIEIGSVPNADFLANLVERNQRNEVVVNHKTQATTALGIWAAGDVTDVLYKQNNISAGDAVKALLSIYEFLHKNNITGAHNL</sequence>
<evidence type="ECO:0000256" key="4">
    <source>
        <dbReference type="ARBA" id="ARBA00023157"/>
    </source>
</evidence>
<evidence type="ECO:0000256" key="1">
    <source>
        <dbReference type="ARBA" id="ARBA00022630"/>
    </source>
</evidence>
<dbReference type="PRINTS" id="PR00368">
    <property type="entry name" value="FADPNR"/>
</dbReference>
<dbReference type="Pfam" id="PF07992">
    <property type="entry name" value="Pyr_redox_2"/>
    <property type="match status" value="1"/>
</dbReference>
<keyword evidence="3" id="KW-0560">Oxidoreductase</keyword>
<keyword evidence="2" id="KW-0274">FAD</keyword>
<dbReference type="PROSITE" id="PS00573">
    <property type="entry name" value="PYRIDINE_REDOX_2"/>
    <property type="match status" value="1"/>
</dbReference>
<dbReference type="GO" id="GO:0016668">
    <property type="term" value="F:oxidoreductase activity, acting on a sulfur group of donors, NAD(P) as acceptor"/>
    <property type="evidence" value="ECO:0007669"/>
    <property type="project" value="UniProtKB-ARBA"/>
</dbReference>
<protein>
    <submittedName>
        <fullName evidence="7">Alkyl hydroperoxide reductase subunit F</fullName>
    </submittedName>
</protein>
<dbReference type="EMBL" id="PFAY01000013">
    <property type="protein sequence ID" value="PIT93082.1"/>
    <property type="molecule type" value="Genomic_DNA"/>
</dbReference>
<dbReference type="InterPro" id="IPR023753">
    <property type="entry name" value="FAD/NAD-binding_dom"/>
</dbReference>
<dbReference type="SUPFAM" id="SSF51905">
    <property type="entry name" value="FAD/NAD(P)-binding domain"/>
    <property type="match status" value="1"/>
</dbReference>
<evidence type="ECO:0000313" key="7">
    <source>
        <dbReference type="EMBL" id="PIT93082.1"/>
    </source>
</evidence>
<feature type="domain" description="FAD/NAD(P)-binding" evidence="6">
    <location>
        <begin position="8"/>
        <end position="260"/>
    </location>
</feature>
<dbReference type="AlphaFoldDB" id="A0A2M6WJW8"/>
<keyword evidence="5" id="KW-0676">Redox-active center</keyword>